<dbReference type="Pfam" id="PF13194">
    <property type="entry name" value="DUF4010"/>
    <property type="match status" value="1"/>
</dbReference>
<sequence>MPAWRGREAPHALTAGILLAHATLIPRILVILAVLEPDLLGTLALPLGAILLGLLIPVALHGWRQRHAGNAEAVDLRNPLQLGLALRFGLLLAAILVLARWLVEQFGDTGVLLLAGLSGMVDLNAITLSLAKLHADDLAASAAALGVMVAMVTNSLFKTLVCITLGGWRLGWWVGVPMLLTTGLGLGVLELGLKPPSVGG</sequence>
<feature type="domain" description="DUF4010" evidence="2">
    <location>
        <begin position="8"/>
        <end position="166"/>
    </location>
</feature>
<protein>
    <recommendedName>
        <fullName evidence="2">DUF4010 domain-containing protein</fullName>
    </recommendedName>
</protein>
<feature type="transmembrane region" description="Helical" evidence="1">
    <location>
        <begin position="143"/>
        <end position="166"/>
    </location>
</feature>
<keyword evidence="1" id="KW-0812">Transmembrane</keyword>
<evidence type="ECO:0000313" key="4">
    <source>
        <dbReference type="Proteomes" id="UP001432180"/>
    </source>
</evidence>
<reference evidence="3 4" key="1">
    <citation type="journal article" date="2023" name="Microorganisms">
        <title>Thiorhodovibrio frisius and Trv. litoralis spp. nov., Two Novel Members from a Clade of Fastidious Purple Sulfur Bacteria That Exhibit Unique Red-Shifted Light-Harvesting Capabilities.</title>
        <authorList>
            <person name="Methner A."/>
            <person name="Kuzyk S.B."/>
            <person name="Petersen J."/>
            <person name="Bauer S."/>
            <person name="Brinkmann H."/>
            <person name="Sichau K."/>
            <person name="Wanner G."/>
            <person name="Wolf J."/>
            <person name="Neumann-Schaal M."/>
            <person name="Henke P."/>
            <person name="Tank M."/>
            <person name="Sproer C."/>
            <person name="Bunk B."/>
            <person name="Overmann J."/>
        </authorList>
    </citation>
    <scope>NUCLEOTIDE SEQUENCE [LARGE SCALE GENOMIC DNA]</scope>
    <source>
        <strain evidence="3 4">DSM 6702</strain>
    </source>
</reference>
<dbReference type="EMBL" id="CP121472">
    <property type="protein sequence ID" value="WPL18275.1"/>
    <property type="molecule type" value="Genomic_DNA"/>
</dbReference>
<dbReference type="Proteomes" id="UP001432180">
    <property type="component" value="Chromosome"/>
</dbReference>
<name>A0ABZ0SB69_9GAMM</name>
<dbReference type="InterPro" id="IPR025105">
    <property type="entry name" value="DUF4010"/>
</dbReference>
<evidence type="ECO:0000313" key="3">
    <source>
        <dbReference type="EMBL" id="WPL18275.1"/>
    </source>
</evidence>
<evidence type="ECO:0000259" key="2">
    <source>
        <dbReference type="Pfam" id="PF13194"/>
    </source>
</evidence>
<keyword evidence="1" id="KW-1133">Transmembrane helix</keyword>
<organism evidence="3 4">
    <name type="scientific">Thiorhodovibrio winogradskyi</name>
    <dbReference type="NCBI Taxonomy" id="77007"/>
    <lineage>
        <taxon>Bacteria</taxon>
        <taxon>Pseudomonadati</taxon>
        <taxon>Pseudomonadota</taxon>
        <taxon>Gammaproteobacteria</taxon>
        <taxon>Chromatiales</taxon>
        <taxon>Chromatiaceae</taxon>
        <taxon>Thiorhodovibrio</taxon>
    </lineage>
</organism>
<dbReference type="PANTHER" id="PTHR39084">
    <property type="entry name" value="MEMBRANE PROTEIN-RELATED"/>
    <property type="match status" value="1"/>
</dbReference>
<evidence type="ECO:0000256" key="1">
    <source>
        <dbReference type="SAM" id="Phobius"/>
    </source>
</evidence>
<feature type="transmembrane region" description="Helical" evidence="1">
    <location>
        <begin position="172"/>
        <end position="193"/>
    </location>
</feature>
<keyword evidence="1" id="KW-0472">Membrane</keyword>
<feature type="transmembrane region" description="Helical" evidence="1">
    <location>
        <begin position="12"/>
        <end position="35"/>
    </location>
</feature>
<accession>A0ABZ0SB69</accession>
<gene>
    <name evidence="3" type="ORF">Thiowin_03341</name>
</gene>
<feature type="transmembrane region" description="Helical" evidence="1">
    <location>
        <begin position="41"/>
        <end position="63"/>
    </location>
</feature>
<dbReference type="RefSeq" id="WP_328984048.1">
    <property type="nucleotide sequence ID" value="NZ_CP121472.1"/>
</dbReference>
<feature type="transmembrane region" description="Helical" evidence="1">
    <location>
        <begin position="84"/>
        <end position="103"/>
    </location>
</feature>
<proteinExistence type="predicted"/>
<keyword evidence="4" id="KW-1185">Reference proteome</keyword>
<dbReference type="PANTHER" id="PTHR39084:SF1">
    <property type="entry name" value="DUF4010 DOMAIN-CONTAINING PROTEIN"/>
    <property type="match status" value="1"/>
</dbReference>